<protein>
    <submittedName>
        <fullName evidence="1">Uncharacterized protein</fullName>
    </submittedName>
</protein>
<dbReference type="EMBL" id="JAWDGP010000872">
    <property type="protein sequence ID" value="KAK3796566.1"/>
    <property type="molecule type" value="Genomic_DNA"/>
</dbReference>
<dbReference type="Proteomes" id="UP001283361">
    <property type="component" value="Unassembled WGS sequence"/>
</dbReference>
<accession>A0AAE1B088</accession>
<reference evidence="1" key="1">
    <citation type="journal article" date="2023" name="G3 (Bethesda)">
        <title>A reference genome for the long-term kleptoplast-retaining sea slug Elysia crispata morphotype clarki.</title>
        <authorList>
            <person name="Eastman K.E."/>
            <person name="Pendleton A.L."/>
            <person name="Shaikh M.A."/>
            <person name="Suttiyut T."/>
            <person name="Ogas R."/>
            <person name="Tomko P."/>
            <person name="Gavelis G."/>
            <person name="Widhalm J.R."/>
            <person name="Wisecaver J.H."/>
        </authorList>
    </citation>
    <scope>NUCLEOTIDE SEQUENCE</scope>
    <source>
        <strain evidence="1">ECLA1</strain>
    </source>
</reference>
<keyword evidence="2" id="KW-1185">Reference proteome</keyword>
<organism evidence="1 2">
    <name type="scientific">Elysia crispata</name>
    <name type="common">lettuce slug</name>
    <dbReference type="NCBI Taxonomy" id="231223"/>
    <lineage>
        <taxon>Eukaryota</taxon>
        <taxon>Metazoa</taxon>
        <taxon>Spiralia</taxon>
        <taxon>Lophotrochozoa</taxon>
        <taxon>Mollusca</taxon>
        <taxon>Gastropoda</taxon>
        <taxon>Heterobranchia</taxon>
        <taxon>Euthyneura</taxon>
        <taxon>Panpulmonata</taxon>
        <taxon>Sacoglossa</taxon>
        <taxon>Placobranchoidea</taxon>
        <taxon>Plakobranchidae</taxon>
        <taxon>Elysia</taxon>
    </lineage>
</organism>
<evidence type="ECO:0000313" key="2">
    <source>
        <dbReference type="Proteomes" id="UP001283361"/>
    </source>
</evidence>
<evidence type="ECO:0000313" key="1">
    <source>
        <dbReference type="EMBL" id="KAK3796566.1"/>
    </source>
</evidence>
<gene>
    <name evidence="1" type="ORF">RRG08_057817</name>
</gene>
<name>A0AAE1B088_9GAST</name>
<proteinExistence type="predicted"/>
<dbReference type="AlphaFoldDB" id="A0AAE1B088"/>
<comment type="caution">
    <text evidence="1">The sequence shown here is derived from an EMBL/GenBank/DDBJ whole genome shotgun (WGS) entry which is preliminary data.</text>
</comment>
<sequence length="124" mass="13821">MEGLVAYRLITASTCTLYPVRWDIHDTRAADTDFDRSGDQLKMLLSTLRKRLLAVMSGREARKRGRTCLIAWIVPGKVFLPVHVREESTGVDNSISTQSSVNRGQNRAAVVSIAVETQNNRFTG</sequence>